<sequence>MTERPDDARAHTALGVVVTGAAGGIGRATALAFADRGDDLVLAGRSRVTLEEVARGCRDRGVRAVVVPTDVSEPAQTDALVDTALAELGRVDVVVHCAAVLAYGEFGKIPSEVVDRVLKVDINGTANMARSALRRFTAQGGGRLVLFGSVLGKIAPPLMSSYVMSKWAVHGLARALQAETRSMPGVHVHLVTPGAVDTPVYQHAGNYLGHVAQAPPPVVTAEKVARAVVGLMDTPRREVSIGAANLLMELGFRHLPGLYDVLVTPLLKRLGVSSTPVAPNPGNVFEPRA</sequence>
<keyword evidence="5" id="KW-1185">Reference proteome</keyword>
<comment type="similarity">
    <text evidence="1">Belongs to the short-chain dehydrogenases/reductases (SDR) family.</text>
</comment>
<evidence type="ECO:0000259" key="3">
    <source>
        <dbReference type="SMART" id="SM00822"/>
    </source>
</evidence>
<reference evidence="5" key="1">
    <citation type="submission" date="2009-09" db="EMBL/GenBank/DDBJ databases">
        <title>The complete genome of Kribbella flavida DSM 17836.</title>
        <authorList>
            <consortium name="US DOE Joint Genome Institute (JGI-PGF)"/>
            <person name="Lucas S."/>
            <person name="Copeland A."/>
            <person name="Lapidus A."/>
            <person name="Glavina del Rio T."/>
            <person name="Dalin E."/>
            <person name="Tice H."/>
            <person name="Bruce D."/>
            <person name="Goodwin L."/>
            <person name="Pitluck S."/>
            <person name="Kyrpides N."/>
            <person name="Mavromatis K."/>
            <person name="Ivanova N."/>
            <person name="Saunders E."/>
            <person name="Brettin T."/>
            <person name="Detter J.C."/>
            <person name="Han C."/>
            <person name="Larimer F."/>
            <person name="Land M."/>
            <person name="Hauser L."/>
            <person name="Markowitz V."/>
            <person name="Cheng J.-F."/>
            <person name="Hugenholtz P."/>
            <person name="Woyke T."/>
            <person name="Wu D."/>
            <person name="Pukall R."/>
            <person name="Klenk H.-P."/>
            <person name="Eisen J.A."/>
        </authorList>
    </citation>
    <scope>NUCLEOTIDE SEQUENCE [LARGE SCALE GENOMIC DNA]</scope>
    <source>
        <strain evidence="5">DSM 17836 / JCM 10339 / NBRC 14399</strain>
    </source>
</reference>
<dbReference type="SUPFAM" id="SSF51735">
    <property type="entry name" value="NAD(P)-binding Rossmann-fold domains"/>
    <property type="match status" value="1"/>
</dbReference>
<protein>
    <submittedName>
        <fullName evidence="4">Short-chain dehydrogenase/reductase SDR</fullName>
    </submittedName>
</protein>
<dbReference type="InterPro" id="IPR057326">
    <property type="entry name" value="KR_dom"/>
</dbReference>
<dbReference type="GO" id="GO:0016491">
    <property type="term" value="F:oxidoreductase activity"/>
    <property type="evidence" value="ECO:0007669"/>
    <property type="project" value="UniProtKB-KW"/>
</dbReference>
<dbReference type="PROSITE" id="PS00061">
    <property type="entry name" value="ADH_SHORT"/>
    <property type="match status" value="1"/>
</dbReference>
<dbReference type="KEGG" id="kfl:Kfla_3824"/>
<evidence type="ECO:0000256" key="1">
    <source>
        <dbReference type="ARBA" id="ARBA00006484"/>
    </source>
</evidence>
<evidence type="ECO:0000313" key="4">
    <source>
        <dbReference type="EMBL" id="ADB32877.1"/>
    </source>
</evidence>
<dbReference type="AlphaFoldDB" id="D2PPV3"/>
<dbReference type="STRING" id="479435.Kfla_3824"/>
<dbReference type="InterPro" id="IPR020904">
    <property type="entry name" value="Sc_DH/Rdtase_CS"/>
</dbReference>
<evidence type="ECO:0000256" key="2">
    <source>
        <dbReference type="ARBA" id="ARBA00023002"/>
    </source>
</evidence>
<gene>
    <name evidence="4" type="ordered locus">Kfla_3824</name>
</gene>
<feature type="domain" description="Ketoreductase" evidence="3">
    <location>
        <begin position="15"/>
        <end position="189"/>
    </location>
</feature>
<dbReference type="Gene3D" id="3.40.50.720">
    <property type="entry name" value="NAD(P)-binding Rossmann-like Domain"/>
    <property type="match status" value="1"/>
</dbReference>
<name>D2PPV3_KRIFD</name>
<dbReference type="PANTHER" id="PTHR44196">
    <property type="entry name" value="DEHYDROGENASE/REDUCTASE SDR FAMILY MEMBER 7B"/>
    <property type="match status" value="1"/>
</dbReference>
<keyword evidence="2" id="KW-0560">Oxidoreductase</keyword>
<accession>D2PPV3</accession>
<dbReference type="OrthoDB" id="5242868at2"/>
<dbReference type="RefSeq" id="WP_012921433.1">
    <property type="nucleotide sequence ID" value="NC_013729.1"/>
</dbReference>
<dbReference type="SMART" id="SM00822">
    <property type="entry name" value="PKS_KR"/>
    <property type="match status" value="1"/>
</dbReference>
<dbReference type="eggNOG" id="COG0300">
    <property type="taxonomic scope" value="Bacteria"/>
</dbReference>
<dbReference type="PANTHER" id="PTHR44196:SF1">
    <property type="entry name" value="DEHYDROGENASE_REDUCTASE SDR FAMILY MEMBER 7B"/>
    <property type="match status" value="1"/>
</dbReference>
<organism evidence="4 5">
    <name type="scientific">Kribbella flavida (strain DSM 17836 / JCM 10339 / NBRC 14399)</name>
    <dbReference type="NCBI Taxonomy" id="479435"/>
    <lineage>
        <taxon>Bacteria</taxon>
        <taxon>Bacillati</taxon>
        <taxon>Actinomycetota</taxon>
        <taxon>Actinomycetes</taxon>
        <taxon>Propionibacteriales</taxon>
        <taxon>Kribbellaceae</taxon>
        <taxon>Kribbella</taxon>
    </lineage>
</organism>
<dbReference type="GO" id="GO:0016020">
    <property type="term" value="C:membrane"/>
    <property type="evidence" value="ECO:0007669"/>
    <property type="project" value="TreeGrafter"/>
</dbReference>
<dbReference type="InterPro" id="IPR002347">
    <property type="entry name" value="SDR_fam"/>
</dbReference>
<dbReference type="InterPro" id="IPR036291">
    <property type="entry name" value="NAD(P)-bd_dom_sf"/>
</dbReference>
<dbReference type="Pfam" id="PF00106">
    <property type="entry name" value="adh_short"/>
    <property type="match status" value="1"/>
</dbReference>
<dbReference type="Proteomes" id="UP000007967">
    <property type="component" value="Chromosome"/>
</dbReference>
<dbReference type="HOGENOM" id="CLU_010194_2_1_11"/>
<dbReference type="EMBL" id="CP001736">
    <property type="protein sequence ID" value="ADB32877.1"/>
    <property type="molecule type" value="Genomic_DNA"/>
</dbReference>
<dbReference type="PRINTS" id="PR00081">
    <property type="entry name" value="GDHRDH"/>
</dbReference>
<proteinExistence type="inferred from homology"/>
<evidence type="ECO:0000313" key="5">
    <source>
        <dbReference type="Proteomes" id="UP000007967"/>
    </source>
</evidence>
<reference evidence="4 5" key="2">
    <citation type="journal article" date="2010" name="Stand. Genomic Sci.">
        <title>Complete genome sequence of Kribbella flavida type strain (IFO 14399).</title>
        <authorList>
            <person name="Pukall R."/>
            <person name="Lapidus A."/>
            <person name="Glavina Del Rio T."/>
            <person name="Copeland A."/>
            <person name="Tice H."/>
            <person name="Cheng J.-F."/>
            <person name="Lucas S."/>
            <person name="Chen F."/>
            <person name="Nolan M."/>
            <person name="LaButti K."/>
            <person name="Pati A."/>
            <person name="Ivanova N."/>
            <person name="Mavrommatis K."/>
            <person name="Mikhailova N."/>
            <person name="Pitluck S."/>
            <person name="Bruce D."/>
            <person name="Goodwin L."/>
            <person name="Land M."/>
            <person name="Hauser L."/>
            <person name="Chang Y.-J."/>
            <person name="Jeffries C.D."/>
            <person name="Chen A."/>
            <person name="Palaniappan K."/>
            <person name="Chain P."/>
            <person name="Rohde M."/>
            <person name="Goeker M."/>
            <person name="Bristow J."/>
            <person name="Eisen J.A."/>
            <person name="Markowitz V."/>
            <person name="Hugenholtz P."/>
            <person name="Kyrpides N.C."/>
            <person name="Klenk H.-P."/>
            <person name="Brettin T."/>
        </authorList>
    </citation>
    <scope>NUCLEOTIDE SEQUENCE [LARGE SCALE GENOMIC DNA]</scope>
    <source>
        <strain evidence="5">DSM 17836 / JCM 10339 / NBRC 14399</strain>
    </source>
</reference>